<sequence length="111" mass="12512">METAVSDYIYSEYSLPPSETNVEIECDVIAKASPLSTAVSGSVSWYSMPRSETEVERMYDVRIGFYKEDTTFPVLQGEILLYHEGGQLISRETTWLLPYHEFAHGCSSISS</sequence>
<keyword evidence="2" id="KW-1185">Reference proteome</keyword>
<organism evidence="1 2">
    <name type="scientific">Parelaphostrongylus tenuis</name>
    <name type="common">Meningeal worm</name>
    <dbReference type="NCBI Taxonomy" id="148309"/>
    <lineage>
        <taxon>Eukaryota</taxon>
        <taxon>Metazoa</taxon>
        <taxon>Ecdysozoa</taxon>
        <taxon>Nematoda</taxon>
        <taxon>Chromadorea</taxon>
        <taxon>Rhabditida</taxon>
        <taxon>Rhabditina</taxon>
        <taxon>Rhabditomorpha</taxon>
        <taxon>Strongyloidea</taxon>
        <taxon>Metastrongylidae</taxon>
        <taxon>Parelaphostrongylus</taxon>
    </lineage>
</organism>
<evidence type="ECO:0000313" key="1">
    <source>
        <dbReference type="EMBL" id="KAJ1363186.1"/>
    </source>
</evidence>
<dbReference type="EMBL" id="JAHQIW010004635">
    <property type="protein sequence ID" value="KAJ1363186.1"/>
    <property type="molecule type" value="Genomic_DNA"/>
</dbReference>
<protein>
    <submittedName>
        <fullName evidence="1">Uncharacterized protein</fullName>
    </submittedName>
</protein>
<gene>
    <name evidence="1" type="ORF">KIN20_022995</name>
</gene>
<evidence type="ECO:0000313" key="2">
    <source>
        <dbReference type="Proteomes" id="UP001196413"/>
    </source>
</evidence>
<proteinExistence type="predicted"/>
<comment type="caution">
    <text evidence="1">The sequence shown here is derived from an EMBL/GenBank/DDBJ whole genome shotgun (WGS) entry which is preliminary data.</text>
</comment>
<dbReference type="AlphaFoldDB" id="A0AAD5N636"/>
<reference evidence="1" key="1">
    <citation type="submission" date="2021-06" db="EMBL/GenBank/DDBJ databases">
        <title>Parelaphostrongylus tenuis whole genome reference sequence.</title>
        <authorList>
            <person name="Garwood T.J."/>
            <person name="Larsen P.A."/>
            <person name="Fountain-Jones N.M."/>
            <person name="Garbe J.R."/>
            <person name="Macchietto M.G."/>
            <person name="Kania S.A."/>
            <person name="Gerhold R.W."/>
            <person name="Richards J.E."/>
            <person name="Wolf T.M."/>
        </authorList>
    </citation>
    <scope>NUCLEOTIDE SEQUENCE</scope>
    <source>
        <strain evidence="1">MNPRO001-30</strain>
        <tissue evidence="1">Meninges</tissue>
    </source>
</reference>
<dbReference type="Proteomes" id="UP001196413">
    <property type="component" value="Unassembled WGS sequence"/>
</dbReference>
<accession>A0AAD5N636</accession>
<name>A0AAD5N636_PARTN</name>